<dbReference type="RefSeq" id="WP_197920461.1">
    <property type="nucleotide sequence ID" value="NZ_CAWPTA010000006.1"/>
</dbReference>
<evidence type="ECO:0000313" key="2">
    <source>
        <dbReference type="EMBL" id="MBH5321811.1"/>
    </source>
</evidence>
<proteinExistence type="predicted"/>
<keyword evidence="1" id="KW-0732">Signal</keyword>
<evidence type="ECO:0008006" key="4">
    <source>
        <dbReference type="Google" id="ProtNLM"/>
    </source>
</evidence>
<protein>
    <recommendedName>
        <fullName evidence="4">DUF481 domain-containing protein</fullName>
    </recommendedName>
</protein>
<accession>A0ABS0N1H6</accession>
<reference evidence="2 3" key="1">
    <citation type="submission" date="2020-11" db="EMBL/GenBank/DDBJ databases">
        <title>Erythrobacter sediminis sp. nov., a marine bacterium from a tidal flat of Garorim Bay.</title>
        <authorList>
            <person name="Kim D."/>
            <person name="Yoo Y."/>
            <person name="Kim J.-J."/>
        </authorList>
    </citation>
    <scope>NUCLEOTIDE SEQUENCE [LARGE SCALE GENOMIC DNA]</scope>
    <source>
        <strain evidence="2 3">JGD-13</strain>
    </source>
</reference>
<organism evidence="2 3">
    <name type="scientific">Aurantiacibacter sediminis</name>
    <dbReference type="NCBI Taxonomy" id="2793064"/>
    <lineage>
        <taxon>Bacteria</taxon>
        <taxon>Pseudomonadati</taxon>
        <taxon>Pseudomonadota</taxon>
        <taxon>Alphaproteobacteria</taxon>
        <taxon>Sphingomonadales</taxon>
        <taxon>Erythrobacteraceae</taxon>
        <taxon>Aurantiacibacter</taxon>
    </lineage>
</organism>
<dbReference type="Proteomes" id="UP000602442">
    <property type="component" value="Unassembled WGS sequence"/>
</dbReference>
<comment type="caution">
    <text evidence="2">The sequence shown here is derived from an EMBL/GenBank/DDBJ whole genome shotgun (WGS) entry which is preliminary data.</text>
</comment>
<keyword evidence="3" id="KW-1185">Reference proteome</keyword>
<evidence type="ECO:0000313" key="3">
    <source>
        <dbReference type="Proteomes" id="UP000602442"/>
    </source>
</evidence>
<sequence>MMTRFMTGAALAALLSVVAAPATAQSDDQSGPAVGAKLWVSGDSEGTEVVKMLGRALISFEDRERYAGIALEAARFSPATGEAETDARVYLDLADHWGEDWRWQARIGTDGQTVLGNAELRRVDWSQSLFVEREIIETEQGLNRRIYYTFIGASTDVPITDTTSASVTAGLQEFSGRNERLHLRGRLVHSVDADLGLSAQLDARYYHSTEPGEFDYFSPRNFVSVIPLVQLRRFDSDGWMFLAAGGVGAQNSGGGEWSVARYGNFRLESPRGRRDLNAFAEIIYSNNSITGGTDYDYVMGRAGVTFGF</sequence>
<dbReference type="EMBL" id="JAEANY010000001">
    <property type="protein sequence ID" value="MBH5321811.1"/>
    <property type="molecule type" value="Genomic_DNA"/>
</dbReference>
<evidence type="ECO:0000256" key="1">
    <source>
        <dbReference type="SAM" id="SignalP"/>
    </source>
</evidence>
<feature type="signal peptide" evidence="1">
    <location>
        <begin position="1"/>
        <end position="24"/>
    </location>
</feature>
<feature type="chain" id="PRO_5045283199" description="DUF481 domain-containing protein" evidence="1">
    <location>
        <begin position="25"/>
        <end position="308"/>
    </location>
</feature>
<name>A0ABS0N1H6_9SPHN</name>
<gene>
    <name evidence="2" type="ORF">I5L03_04325</name>
</gene>